<evidence type="ECO:0000259" key="2">
    <source>
        <dbReference type="Pfam" id="PF02543"/>
    </source>
</evidence>
<reference evidence="4 5" key="1">
    <citation type="submission" date="2018-06" db="EMBL/GenBank/DDBJ databases">
        <title>Genomic Encyclopedia of Type Strains, Phase IV (KMG-IV): sequencing the most valuable type-strain genomes for metagenomic binning, comparative biology and taxonomic classification.</title>
        <authorList>
            <person name="Goeker M."/>
        </authorList>
    </citation>
    <scope>NUCLEOTIDE SEQUENCE [LARGE SCALE GENOMIC DNA]</scope>
    <source>
        <strain evidence="4 5">DSM 44599</strain>
    </source>
</reference>
<protein>
    <submittedName>
        <fullName evidence="4">Carbamoyltransferase</fullName>
    </submittedName>
</protein>
<accession>A0A366D7N4</accession>
<evidence type="ECO:0000313" key="5">
    <source>
        <dbReference type="Proteomes" id="UP000252586"/>
    </source>
</evidence>
<evidence type="ECO:0000256" key="1">
    <source>
        <dbReference type="ARBA" id="ARBA00006129"/>
    </source>
</evidence>
<name>A0A366D7N4_9NOCA</name>
<feature type="domain" description="Carbamoyltransferase" evidence="2">
    <location>
        <begin position="105"/>
        <end position="335"/>
    </location>
</feature>
<dbReference type="InterPro" id="IPR051338">
    <property type="entry name" value="NodU/CmcH_Carbamoyltrnsfr"/>
</dbReference>
<organism evidence="4 5">
    <name type="scientific">Nocardia puris</name>
    <dbReference type="NCBI Taxonomy" id="208602"/>
    <lineage>
        <taxon>Bacteria</taxon>
        <taxon>Bacillati</taxon>
        <taxon>Actinomycetota</taxon>
        <taxon>Actinomycetes</taxon>
        <taxon>Mycobacteriales</taxon>
        <taxon>Nocardiaceae</taxon>
        <taxon>Nocardia</taxon>
    </lineage>
</organism>
<dbReference type="GO" id="GO:0016740">
    <property type="term" value="F:transferase activity"/>
    <property type="evidence" value="ECO:0007669"/>
    <property type="project" value="UniProtKB-KW"/>
</dbReference>
<dbReference type="RefSeq" id="WP_084537623.1">
    <property type="nucleotide sequence ID" value="NZ_QNRE01000015.1"/>
</dbReference>
<dbReference type="SUPFAM" id="SSF53067">
    <property type="entry name" value="Actin-like ATPase domain"/>
    <property type="match status" value="1"/>
</dbReference>
<dbReference type="STRING" id="1210090.GCA_001613185_03060"/>
<dbReference type="Proteomes" id="UP000252586">
    <property type="component" value="Unassembled WGS sequence"/>
</dbReference>
<dbReference type="InterPro" id="IPR003696">
    <property type="entry name" value="Carbtransf_dom"/>
</dbReference>
<dbReference type="Gene3D" id="3.90.870.20">
    <property type="entry name" value="Carbamoyltransferase, C-terminal domain"/>
    <property type="match status" value="1"/>
</dbReference>
<dbReference type="AlphaFoldDB" id="A0A366D7N4"/>
<keyword evidence="4" id="KW-0808">Transferase</keyword>
<feature type="domain" description="Carbamoyltransferase" evidence="2">
    <location>
        <begin position="5"/>
        <end position="69"/>
    </location>
</feature>
<sequence length="561" mass="59490">MGFVLGLGGPYHHDASAALVHDGRIVAFAEEERFSRRKHHRDSRSAAAAAAWCLRSAGIGWAEVDEVAVAWNPSWPQPVEEITDEALITELLGPIDDPERPRRCSVVAHHLAHAASAFFPAGVADAAVLVVDGSGDGVSTSIHHGTPAGLRTLREWPFTQSLGWFYQAATTHAGLGDWTHAGKLMGLAAYGRPVIDLSFLRPARGGYHLDLSRYGLAPATDEADRYSDFSYYRDLQTAYAKAFTDAGIPAQRGSAEAHLGPAADLAASAQLQLQRCMLSLAETAVRTTGSSVLCLAGGVALNCTTNGILARTPGISELIVQPAASDSGCAVGAALHGAHRRGDLSVPGARQTFPLLGPEHSNHDVEAALHELGAVYSTPDDIATTAAQLLARGKIIGWHQGRSEAGPRALGARSILADPRSPLRRDRINREIKRRESWRPLAPSMLDLTRWTITPHGPAEAMIVAHDATEAARQHVPAVVHADATLRPQLVDPARQPGYARLLTAFAYETGVDVLLNTSFNGPGQPIVETPVDALTTAAALGLDAVVIGDYLITPPAADLP</sequence>
<dbReference type="InterPro" id="IPR043129">
    <property type="entry name" value="ATPase_NBD"/>
</dbReference>
<dbReference type="EMBL" id="QNRE01000015">
    <property type="protein sequence ID" value="RBO85288.1"/>
    <property type="molecule type" value="Genomic_DNA"/>
</dbReference>
<comment type="caution">
    <text evidence="4">The sequence shown here is derived from an EMBL/GenBank/DDBJ whole genome shotgun (WGS) entry which is preliminary data.</text>
</comment>
<keyword evidence="5" id="KW-1185">Reference proteome</keyword>
<feature type="domain" description="Carbamoyltransferase C-terminal" evidence="3">
    <location>
        <begin position="387"/>
        <end position="553"/>
    </location>
</feature>
<dbReference type="OrthoDB" id="9780777at2"/>
<comment type="similarity">
    <text evidence="1">Belongs to the NodU/CmcH family.</text>
</comment>
<dbReference type="Pfam" id="PF16861">
    <property type="entry name" value="Carbam_trans_C"/>
    <property type="match status" value="1"/>
</dbReference>
<evidence type="ECO:0000259" key="3">
    <source>
        <dbReference type="Pfam" id="PF16861"/>
    </source>
</evidence>
<proteinExistence type="inferred from homology"/>
<dbReference type="PANTHER" id="PTHR34847:SF1">
    <property type="entry name" value="NODULATION PROTEIN U"/>
    <property type="match status" value="1"/>
</dbReference>
<dbReference type="Pfam" id="PF02543">
    <property type="entry name" value="Carbam_trans_N"/>
    <property type="match status" value="2"/>
</dbReference>
<gene>
    <name evidence="4" type="ORF">DFR74_115136</name>
</gene>
<evidence type="ECO:0000313" key="4">
    <source>
        <dbReference type="EMBL" id="RBO85288.1"/>
    </source>
</evidence>
<dbReference type="PANTHER" id="PTHR34847">
    <property type="entry name" value="NODULATION PROTEIN U"/>
    <property type="match status" value="1"/>
</dbReference>
<dbReference type="Gene3D" id="3.30.420.40">
    <property type="match status" value="2"/>
</dbReference>
<dbReference type="InterPro" id="IPR038152">
    <property type="entry name" value="Carbam_trans_C_sf"/>
</dbReference>
<dbReference type="InterPro" id="IPR031730">
    <property type="entry name" value="Carbam_trans_C"/>
</dbReference>
<dbReference type="CDD" id="cd24098">
    <property type="entry name" value="ASKHA_NBD_TobZ_N"/>
    <property type="match status" value="1"/>
</dbReference>